<feature type="domain" description="SnoaL-like" evidence="1">
    <location>
        <begin position="10"/>
        <end position="104"/>
    </location>
</feature>
<keyword evidence="3" id="KW-1185">Reference proteome</keyword>
<dbReference type="OrthoDB" id="9812089at2"/>
<dbReference type="EMBL" id="QXIR01000010">
    <property type="protein sequence ID" value="RIW34646.1"/>
    <property type="molecule type" value="Genomic_DNA"/>
</dbReference>
<dbReference type="SUPFAM" id="SSF54427">
    <property type="entry name" value="NTF2-like"/>
    <property type="match status" value="1"/>
</dbReference>
<sequence>MSSNKETAESFLQMAASGKAREAFQLYIAEGFIHHNPFFSGDAESLISAMDANAEQNPDKTFEVKQTIEEEQKIAVHSHVKQHPHDPGAAVIHIFRFEHGRIVELWDIGQGIPENSPNKNGIF</sequence>
<evidence type="ECO:0000259" key="1">
    <source>
        <dbReference type="Pfam" id="PF12680"/>
    </source>
</evidence>
<comment type="caution">
    <text evidence="2">The sequence shown here is derived from an EMBL/GenBank/DDBJ whole genome shotgun (WGS) entry which is preliminary data.</text>
</comment>
<protein>
    <submittedName>
        <fullName evidence="2">Nuclear transport factor 2 family protein</fullName>
    </submittedName>
</protein>
<dbReference type="Pfam" id="PF12680">
    <property type="entry name" value="SnoaL_2"/>
    <property type="match status" value="1"/>
</dbReference>
<dbReference type="InterPro" id="IPR037401">
    <property type="entry name" value="SnoaL-like"/>
</dbReference>
<gene>
    <name evidence="2" type="ORF">D3H55_09020</name>
</gene>
<dbReference type="AlphaFoldDB" id="A0A3A1QZC8"/>
<evidence type="ECO:0000313" key="3">
    <source>
        <dbReference type="Proteomes" id="UP000265801"/>
    </source>
</evidence>
<dbReference type="RefSeq" id="WP_119546584.1">
    <property type="nucleotide sequence ID" value="NZ_QXIR01000010.1"/>
</dbReference>
<evidence type="ECO:0000313" key="2">
    <source>
        <dbReference type="EMBL" id="RIW34646.1"/>
    </source>
</evidence>
<reference evidence="2 3" key="1">
    <citation type="submission" date="2018-09" db="EMBL/GenBank/DDBJ databases">
        <title>Bacillus saliacetes sp. nov., isolated from Thai shrimp paste (Ka-pi).</title>
        <authorList>
            <person name="Daroonpunt R."/>
            <person name="Tanasupawat S."/>
            <person name="Yiamsombut S."/>
        </authorList>
    </citation>
    <scope>NUCLEOTIDE SEQUENCE [LARGE SCALE GENOMIC DNA]</scope>
    <source>
        <strain evidence="2 3">SKP7-4</strain>
    </source>
</reference>
<proteinExistence type="predicted"/>
<accession>A0A3A1QZC8</accession>
<dbReference type="InterPro" id="IPR032710">
    <property type="entry name" value="NTF2-like_dom_sf"/>
</dbReference>
<dbReference type="Proteomes" id="UP000265801">
    <property type="component" value="Unassembled WGS sequence"/>
</dbReference>
<organism evidence="2 3">
    <name type="scientific">Bacillus salacetis</name>
    <dbReference type="NCBI Taxonomy" id="2315464"/>
    <lineage>
        <taxon>Bacteria</taxon>
        <taxon>Bacillati</taxon>
        <taxon>Bacillota</taxon>
        <taxon>Bacilli</taxon>
        <taxon>Bacillales</taxon>
        <taxon>Bacillaceae</taxon>
        <taxon>Bacillus</taxon>
    </lineage>
</organism>
<name>A0A3A1QZC8_9BACI</name>
<dbReference type="Gene3D" id="3.10.450.50">
    <property type="match status" value="1"/>
</dbReference>